<evidence type="ECO:0000313" key="2">
    <source>
        <dbReference type="EMBL" id="GCD13308.1"/>
    </source>
</evidence>
<sequence length="67" mass="7779">MEAIMTKAISQGLGYALFCFLLFYVLKKQETRDANSELRETKYQSIIEELTSTVNVKLDKLIDKMEK</sequence>
<accession>A0A401UV39</accession>
<dbReference type="Proteomes" id="UP000287872">
    <property type="component" value="Unassembled WGS sequence"/>
</dbReference>
<protein>
    <recommendedName>
        <fullName evidence="4">Bacteriocin UviB</fullName>
    </recommendedName>
</protein>
<dbReference type="InterPro" id="IPR024405">
    <property type="entry name" value="Phage_BhlA/UviB"/>
</dbReference>
<dbReference type="AlphaFoldDB" id="A0A401UV39"/>
<reference evidence="2 3" key="1">
    <citation type="submission" date="2018-11" db="EMBL/GenBank/DDBJ databases">
        <title>Genome sequencing and assembly of Clostridium tagluense strain A121.</title>
        <authorList>
            <person name="Murakami T."/>
            <person name="Segawa T."/>
            <person name="Shcherbakova V.A."/>
            <person name="Mori H."/>
            <person name="Yoshimura Y."/>
        </authorList>
    </citation>
    <scope>NUCLEOTIDE SEQUENCE [LARGE SCALE GENOMIC DNA]</scope>
    <source>
        <strain evidence="2 3">A121</strain>
    </source>
</reference>
<name>A0A401UV39_9CLOT</name>
<dbReference type="EMBL" id="BHYK01000117">
    <property type="protein sequence ID" value="GCD13308.1"/>
    <property type="molecule type" value="Genomic_DNA"/>
</dbReference>
<evidence type="ECO:0000313" key="3">
    <source>
        <dbReference type="Proteomes" id="UP000287872"/>
    </source>
</evidence>
<gene>
    <name evidence="2" type="ORF">Ctaglu_49310</name>
</gene>
<feature type="transmembrane region" description="Helical" evidence="1">
    <location>
        <begin position="6"/>
        <end position="26"/>
    </location>
</feature>
<dbReference type="Pfam" id="PF10960">
    <property type="entry name" value="Holin_BhlA"/>
    <property type="match status" value="1"/>
</dbReference>
<evidence type="ECO:0008006" key="4">
    <source>
        <dbReference type="Google" id="ProtNLM"/>
    </source>
</evidence>
<dbReference type="RefSeq" id="WP_125006727.1">
    <property type="nucleotide sequence ID" value="NZ_BHYK01000117.1"/>
</dbReference>
<dbReference type="OrthoDB" id="2680433at2"/>
<organism evidence="2 3">
    <name type="scientific">Clostridium tagluense</name>
    <dbReference type="NCBI Taxonomy" id="360422"/>
    <lineage>
        <taxon>Bacteria</taxon>
        <taxon>Bacillati</taxon>
        <taxon>Bacillota</taxon>
        <taxon>Clostridia</taxon>
        <taxon>Eubacteriales</taxon>
        <taxon>Clostridiaceae</taxon>
        <taxon>Clostridium</taxon>
    </lineage>
</organism>
<keyword evidence="3" id="KW-1185">Reference proteome</keyword>
<comment type="caution">
    <text evidence="2">The sequence shown here is derived from an EMBL/GenBank/DDBJ whole genome shotgun (WGS) entry which is preliminary data.</text>
</comment>
<keyword evidence="1" id="KW-0472">Membrane</keyword>
<proteinExistence type="predicted"/>
<keyword evidence="1" id="KW-1133">Transmembrane helix</keyword>
<evidence type="ECO:0000256" key="1">
    <source>
        <dbReference type="SAM" id="Phobius"/>
    </source>
</evidence>
<keyword evidence="1" id="KW-0812">Transmembrane</keyword>